<sequence>MRGGLTMRALTIGAAGALFLIGGCATPGQLPQRLQLAVTMTGVQAVPGPGDPAMTGRGQVRVNTRTGELCWDIYARGGTAASAAQIRRGAAGSTGPVAVQLSPPDAAGHSQGCATLDAGTVRAMAVQPYNFYVNVDSAAFPNGAARGQLRGDGVFREDRQRQGG</sequence>
<proteinExistence type="predicted"/>
<evidence type="ECO:0000259" key="1">
    <source>
        <dbReference type="SMART" id="SM00754"/>
    </source>
</evidence>
<protein>
    <submittedName>
        <fullName evidence="2">CHRD domain-containing protein</fullName>
    </submittedName>
</protein>
<evidence type="ECO:0000313" key="2">
    <source>
        <dbReference type="EMBL" id="TXC63626.1"/>
    </source>
</evidence>
<dbReference type="InterPro" id="IPR010895">
    <property type="entry name" value="CHRD"/>
</dbReference>
<feature type="domain" description="CHRD" evidence="1">
    <location>
        <begin position="34"/>
        <end position="151"/>
    </location>
</feature>
<dbReference type="SMART" id="SM00754">
    <property type="entry name" value="CHRD"/>
    <property type="match status" value="1"/>
</dbReference>
<accession>A0A5C6TTM5</accession>
<name>A0A5C6TTM5_9SPHN</name>
<gene>
    <name evidence="2" type="ORF">FRZ32_08105</name>
</gene>
<dbReference type="PROSITE" id="PS51257">
    <property type="entry name" value="PROKAR_LIPOPROTEIN"/>
    <property type="match status" value="1"/>
</dbReference>
<organism evidence="2 3">
    <name type="scientific">Allosphingosinicella ginsenosidimutans</name>
    <dbReference type="NCBI Taxonomy" id="1176539"/>
    <lineage>
        <taxon>Bacteria</taxon>
        <taxon>Pseudomonadati</taxon>
        <taxon>Pseudomonadota</taxon>
        <taxon>Alphaproteobacteria</taxon>
        <taxon>Sphingomonadales</taxon>
        <taxon>Sphingomonadaceae</taxon>
        <taxon>Allosphingosinicella</taxon>
    </lineage>
</organism>
<reference evidence="2 3" key="1">
    <citation type="journal article" date="2015" name="J. Microbiol.">
        <title>Sphingosinicella ginsenosidimutans sp. nov., with ginsenoside converting activity.</title>
        <authorList>
            <person name="Kim J.K."/>
            <person name="Kang M.S."/>
            <person name="Park S.C."/>
            <person name="Kim K.M."/>
            <person name="Choi K."/>
            <person name="Yoon M.H."/>
            <person name="Im W.T."/>
        </authorList>
    </citation>
    <scope>NUCLEOTIDE SEQUENCE [LARGE SCALE GENOMIC DNA]</scope>
    <source>
        <strain evidence="2 3">BS-11</strain>
    </source>
</reference>
<dbReference type="Proteomes" id="UP000321249">
    <property type="component" value="Unassembled WGS sequence"/>
</dbReference>
<dbReference type="Pfam" id="PF07452">
    <property type="entry name" value="CHRD"/>
    <property type="match status" value="1"/>
</dbReference>
<dbReference type="EMBL" id="VOQQ01000001">
    <property type="protein sequence ID" value="TXC63626.1"/>
    <property type="molecule type" value="Genomic_DNA"/>
</dbReference>
<comment type="caution">
    <text evidence="2">The sequence shown here is derived from an EMBL/GenBank/DDBJ whole genome shotgun (WGS) entry which is preliminary data.</text>
</comment>
<evidence type="ECO:0000313" key="3">
    <source>
        <dbReference type="Proteomes" id="UP000321249"/>
    </source>
</evidence>
<dbReference type="AlphaFoldDB" id="A0A5C6TTM5"/>
<keyword evidence="3" id="KW-1185">Reference proteome</keyword>